<evidence type="ECO:0000259" key="12">
    <source>
        <dbReference type="PROSITE" id="PS50157"/>
    </source>
</evidence>
<dbReference type="Gene3D" id="3.30.160.60">
    <property type="entry name" value="Classic Zinc Finger"/>
    <property type="match status" value="5"/>
</dbReference>
<evidence type="ECO:0000256" key="2">
    <source>
        <dbReference type="ARBA" id="ARBA00022723"/>
    </source>
</evidence>
<evidence type="ECO:0000313" key="13">
    <source>
        <dbReference type="EMBL" id="CAF0772773.1"/>
    </source>
</evidence>
<dbReference type="FunFam" id="3.30.160.60:FF:000112">
    <property type="entry name" value="Mds1 and evi1 complex locus protein"/>
    <property type="match status" value="1"/>
</dbReference>
<keyword evidence="8" id="KW-0804">Transcription</keyword>
<evidence type="ECO:0000256" key="10">
    <source>
        <dbReference type="PROSITE-ProRule" id="PRU00042"/>
    </source>
</evidence>
<dbReference type="InterPro" id="IPR046341">
    <property type="entry name" value="SET_dom_sf"/>
</dbReference>
<dbReference type="OrthoDB" id="10004641at2759"/>
<dbReference type="GO" id="GO:0043565">
    <property type="term" value="F:sequence-specific DNA binding"/>
    <property type="evidence" value="ECO:0007669"/>
    <property type="project" value="UniProtKB-ARBA"/>
</dbReference>
<dbReference type="FunFam" id="3.30.160.60:FF:000646">
    <property type="entry name" value="Myeloid zinc finger 1"/>
    <property type="match status" value="1"/>
</dbReference>
<proteinExistence type="predicted"/>
<protein>
    <recommendedName>
        <fullName evidence="12">C2H2-type domain-containing protein</fullName>
    </recommendedName>
</protein>
<feature type="domain" description="C2H2-type" evidence="12">
    <location>
        <begin position="648"/>
        <end position="675"/>
    </location>
</feature>
<comment type="caution">
    <text evidence="13">The sequence shown here is derived from an EMBL/GenBank/DDBJ whole genome shotgun (WGS) entry which is preliminary data.</text>
</comment>
<dbReference type="FunFam" id="3.30.160.60:FF:000126">
    <property type="entry name" value="Mds1 and evi1 complex locus protein"/>
    <property type="match status" value="1"/>
</dbReference>
<dbReference type="InterPro" id="IPR036236">
    <property type="entry name" value="Znf_C2H2_sf"/>
</dbReference>
<dbReference type="GO" id="GO:0005694">
    <property type="term" value="C:chromosome"/>
    <property type="evidence" value="ECO:0007669"/>
    <property type="project" value="UniProtKB-ARBA"/>
</dbReference>
<feature type="region of interest" description="Disordered" evidence="11">
    <location>
        <begin position="337"/>
        <end position="359"/>
    </location>
</feature>
<evidence type="ECO:0000256" key="9">
    <source>
        <dbReference type="ARBA" id="ARBA00023242"/>
    </source>
</evidence>
<keyword evidence="3" id="KW-0677">Repeat</keyword>
<feature type="compositionally biased region" description="Polar residues" evidence="11">
    <location>
        <begin position="20"/>
        <end position="34"/>
    </location>
</feature>
<feature type="domain" description="C2H2-type" evidence="12">
    <location>
        <begin position="619"/>
        <end position="647"/>
    </location>
</feature>
<dbReference type="GO" id="GO:0005634">
    <property type="term" value="C:nucleus"/>
    <property type="evidence" value="ECO:0007669"/>
    <property type="project" value="UniProtKB-SubCell"/>
</dbReference>
<dbReference type="SMART" id="SM00355">
    <property type="entry name" value="ZnF_C2H2"/>
    <property type="match status" value="6"/>
</dbReference>
<feature type="compositionally biased region" description="Low complexity" evidence="11">
    <location>
        <begin position="460"/>
        <end position="480"/>
    </location>
</feature>
<dbReference type="EMBL" id="CAJNOC010000529">
    <property type="protein sequence ID" value="CAF0772773.1"/>
    <property type="molecule type" value="Genomic_DNA"/>
</dbReference>
<sequence length="780" mass="88980">MRSKPKARRISTESNHHIDQVNQVSPSMTQTRNNPPDDLQLPSLFKVENNIVKSSAYVENDTKIESYDGNFSENSILSNSIEVLDSDQQTKGWFDFDKFPKWLSLVKKSDDADKINLYAIFVNNCLVFKACSDLEQDVEILFDFKAKYEDESSGYDTETEMEMYNNNQDLNEAENYENEASNLSDQSSLKRKFYDEDQESTQSSKIARNSDISSFSEQYNLLIQNKNAQLSEYLHDAQKKNNLNSSGSDSESRLFACQSCGKSFASSSGLKQHMHIHGSVKPYKCDICSKAYTQFSNLCRHKRSHSDCKTQFTCKICRSQFQSSGALNKHEVTCKGKNNVANKSPKTSPTPSKQELKSVVSKQTEIPLITKQENEVNNSNDTALPNLIDVLLKTQQKANNQPNQNMNTLLCNLLKANPLWSQNQQQSQVGNLAFMSLFQNPTQLLFQSPLFNSYFNGRQSSPADSSTPNTTPSSTPSCTPIPNEPINLSNKKITEELDSPLDLSKKMHEENDLKIKKFGKNDLILNGNDLIQKLTEDNSLKKKSKAKQKLNSTLLSPTSPIGNVNQFKENDFESEAVVADNETKNQAKDKHICKFCTKSFPRSANLTRHLRTHTGEQPYSCPYCERSFSISSNLQRHIRNIHNREKPFRCSKCQRCFGQQTNLDRHMKKHDHGQITYQKMARKNLKKLSKINSLESSTEINDCLDLSSKVEGFNKFQNVSRSVEDEEEIEEYDEEEEEEESEEISEEDIEDDDETDMLKVDELRDNNINYKIENDVLVSS</sequence>
<feature type="compositionally biased region" description="Basic and acidic residues" evidence="11">
    <location>
        <begin position="10"/>
        <end position="19"/>
    </location>
</feature>
<organism evidence="13 14">
    <name type="scientific">Brachionus calyciflorus</name>
    <dbReference type="NCBI Taxonomy" id="104777"/>
    <lineage>
        <taxon>Eukaryota</taxon>
        <taxon>Metazoa</taxon>
        <taxon>Spiralia</taxon>
        <taxon>Gnathifera</taxon>
        <taxon>Rotifera</taxon>
        <taxon>Eurotatoria</taxon>
        <taxon>Monogononta</taxon>
        <taxon>Pseudotrocha</taxon>
        <taxon>Ploima</taxon>
        <taxon>Brachionidae</taxon>
        <taxon>Brachionus</taxon>
    </lineage>
</organism>
<accession>A0A813QWD6</accession>
<dbReference type="AlphaFoldDB" id="A0A813QWD6"/>
<name>A0A813QWD6_9BILA</name>
<dbReference type="Gene3D" id="2.170.270.10">
    <property type="entry name" value="SET domain"/>
    <property type="match status" value="1"/>
</dbReference>
<feature type="domain" description="C2H2-type" evidence="12">
    <location>
        <begin position="255"/>
        <end position="282"/>
    </location>
</feature>
<evidence type="ECO:0000256" key="1">
    <source>
        <dbReference type="ARBA" id="ARBA00004123"/>
    </source>
</evidence>
<evidence type="ECO:0000256" key="3">
    <source>
        <dbReference type="ARBA" id="ARBA00022737"/>
    </source>
</evidence>
<dbReference type="InterPro" id="IPR013087">
    <property type="entry name" value="Znf_C2H2_type"/>
</dbReference>
<keyword evidence="6" id="KW-0805">Transcription regulation</keyword>
<dbReference type="PROSITE" id="PS50157">
    <property type="entry name" value="ZINC_FINGER_C2H2_2"/>
    <property type="match status" value="5"/>
</dbReference>
<feature type="compositionally biased region" description="Polar residues" evidence="11">
    <location>
        <begin position="339"/>
        <end position="353"/>
    </location>
</feature>
<dbReference type="FunFam" id="3.30.160.60:FF:000159">
    <property type="entry name" value="Mds1 and evi1 complex locus protein"/>
    <property type="match status" value="1"/>
</dbReference>
<evidence type="ECO:0000256" key="8">
    <source>
        <dbReference type="ARBA" id="ARBA00023163"/>
    </source>
</evidence>
<dbReference type="Pfam" id="PF00096">
    <property type="entry name" value="zf-C2H2"/>
    <property type="match status" value="5"/>
</dbReference>
<dbReference type="FunFam" id="3.30.160.60:FF:001732">
    <property type="entry name" value="Zgc:162936"/>
    <property type="match status" value="1"/>
</dbReference>
<dbReference type="PANTHER" id="PTHR47772:SF13">
    <property type="entry name" value="GASTRULA ZINC FINGER PROTEIN XLCGF49.1-LIKE-RELATED"/>
    <property type="match status" value="1"/>
</dbReference>
<keyword evidence="4 10" id="KW-0863">Zinc-finger</keyword>
<feature type="region of interest" description="Disordered" evidence="11">
    <location>
        <begin position="720"/>
        <end position="762"/>
    </location>
</feature>
<comment type="subcellular location">
    <subcellularLocation>
        <location evidence="1">Nucleus</location>
    </subcellularLocation>
</comment>
<feature type="domain" description="C2H2-type" evidence="12">
    <location>
        <begin position="591"/>
        <end position="618"/>
    </location>
</feature>
<dbReference type="SUPFAM" id="SSF57667">
    <property type="entry name" value="beta-beta-alpha zinc fingers"/>
    <property type="match status" value="3"/>
</dbReference>
<keyword evidence="2" id="KW-0479">Metal-binding</keyword>
<dbReference type="Proteomes" id="UP000663879">
    <property type="component" value="Unassembled WGS sequence"/>
</dbReference>
<evidence type="ECO:0000256" key="7">
    <source>
        <dbReference type="ARBA" id="ARBA00023125"/>
    </source>
</evidence>
<evidence type="ECO:0000256" key="11">
    <source>
        <dbReference type="SAM" id="MobiDB-lite"/>
    </source>
</evidence>
<evidence type="ECO:0000256" key="5">
    <source>
        <dbReference type="ARBA" id="ARBA00022833"/>
    </source>
</evidence>
<feature type="domain" description="C2H2-type" evidence="12">
    <location>
        <begin position="283"/>
        <end position="310"/>
    </location>
</feature>
<dbReference type="PROSITE" id="PS00028">
    <property type="entry name" value="ZINC_FINGER_C2H2_1"/>
    <property type="match status" value="5"/>
</dbReference>
<keyword evidence="7" id="KW-0238">DNA-binding</keyword>
<feature type="compositionally biased region" description="Acidic residues" evidence="11">
    <location>
        <begin position="724"/>
        <end position="755"/>
    </location>
</feature>
<dbReference type="GO" id="GO:0008270">
    <property type="term" value="F:zinc ion binding"/>
    <property type="evidence" value="ECO:0007669"/>
    <property type="project" value="UniProtKB-KW"/>
</dbReference>
<keyword evidence="5" id="KW-0862">Zinc</keyword>
<gene>
    <name evidence="13" type="ORF">OXX778_LOCUS5043</name>
</gene>
<reference evidence="13" key="1">
    <citation type="submission" date="2021-02" db="EMBL/GenBank/DDBJ databases">
        <authorList>
            <person name="Nowell W R."/>
        </authorList>
    </citation>
    <scope>NUCLEOTIDE SEQUENCE</scope>
    <source>
        <strain evidence="13">Ploen Becks lab</strain>
    </source>
</reference>
<dbReference type="InterPro" id="IPR050636">
    <property type="entry name" value="C2H2-ZF_domain-containing"/>
</dbReference>
<feature type="region of interest" description="Disordered" evidence="11">
    <location>
        <begin position="1"/>
        <end position="39"/>
    </location>
</feature>
<feature type="region of interest" description="Disordered" evidence="11">
    <location>
        <begin position="457"/>
        <end position="491"/>
    </location>
</feature>
<keyword evidence="14" id="KW-1185">Reference proteome</keyword>
<evidence type="ECO:0000313" key="14">
    <source>
        <dbReference type="Proteomes" id="UP000663879"/>
    </source>
</evidence>
<evidence type="ECO:0000256" key="4">
    <source>
        <dbReference type="ARBA" id="ARBA00022771"/>
    </source>
</evidence>
<keyword evidence="9" id="KW-0539">Nucleus</keyword>
<dbReference type="GO" id="GO:0045893">
    <property type="term" value="P:positive regulation of DNA-templated transcription"/>
    <property type="evidence" value="ECO:0007669"/>
    <property type="project" value="UniProtKB-ARBA"/>
</dbReference>
<dbReference type="PANTHER" id="PTHR47772">
    <property type="entry name" value="ZINC FINGER PROTEIN 200"/>
    <property type="match status" value="1"/>
</dbReference>
<evidence type="ECO:0000256" key="6">
    <source>
        <dbReference type="ARBA" id="ARBA00023015"/>
    </source>
</evidence>